<accession>A0AAE1MIH0</accession>
<protein>
    <recommendedName>
        <fullName evidence="4">Secreted protein</fullName>
    </recommendedName>
</protein>
<feature type="chain" id="PRO_5041981540" description="Secreted protein" evidence="1">
    <location>
        <begin position="16"/>
        <end position="84"/>
    </location>
</feature>
<keyword evidence="3" id="KW-1185">Reference proteome</keyword>
<keyword evidence="1" id="KW-0732">Signal</keyword>
<evidence type="ECO:0008006" key="4">
    <source>
        <dbReference type="Google" id="ProtNLM"/>
    </source>
</evidence>
<proteinExistence type="predicted"/>
<comment type="caution">
    <text evidence="2">The sequence shown here is derived from an EMBL/GenBank/DDBJ whole genome shotgun (WGS) entry which is preliminary data.</text>
</comment>
<reference evidence="2" key="1">
    <citation type="submission" date="2023-10" db="EMBL/GenBank/DDBJ databases">
        <title>Chromosome-level genome of the transformable northern wattle, Acacia crassicarpa.</title>
        <authorList>
            <person name="Massaro I."/>
            <person name="Sinha N.R."/>
            <person name="Poethig S."/>
            <person name="Leichty A.R."/>
        </authorList>
    </citation>
    <scope>NUCLEOTIDE SEQUENCE</scope>
    <source>
        <strain evidence="2">Acra3RX</strain>
        <tissue evidence="2">Leaf</tissue>
    </source>
</reference>
<dbReference type="AlphaFoldDB" id="A0AAE1MIH0"/>
<evidence type="ECO:0000256" key="1">
    <source>
        <dbReference type="SAM" id="SignalP"/>
    </source>
</evidence>
<gene>
    <name evidence="2" type="ORF">QN277_004521</name>
</gene>
<organism evidence="2 3">
    <name type="scientific">Acacia crassicarpa</name>
    <name type="common">northern wattle</name>
    <dbReference type="NCBI Taxonomy" id="499986"/>
    <lineage>
        <taxon>Eukaryota</taxon>
        <taxon>Viridiplantae</taxon>
        <taxon>Streptophyta</taxon>
        <taxon>Embryophyta</taxon>
        <taxon>Tracheophyta</taxon>
        <taxon>Spermatophyta</taxon>
        <taxon>Magnoliopsida</taxon>
        <taxon>eudicotyledons</taxon>
        <taxon>Gunneridae</taxon>
        <taxon>Pentapetalae</taxon>
        <taxon>rosids</taxon>
        <taxon>fabids</taxon>
        <taxon>Fabales</taxon>
        <taxon>Fabaceae</taxon>
        <taxon>Caesalpinioideae</taxon>
        <taxon>mimosoid clade</taxon>
        <taxon>Acacieae</taxon>
        <taxon>Acacia</taxon>
    </lineage>
</organism>
<evidence type="ECO:0000313" key="2">
    <source>
        <dbReference type="EMBL" id="KAK4261536.1"/>
    </source>
</evidence>
<sequence length="84" mass="9261">MFILLPFVLFPFVLSIENGSTVEGGTPLLLSCENCNHLFVLLPFVLSIENESTVEGGAPTCRYYHARIVTVSIRPCVSFRLSLA</sequence>
<evidence type="ECO:0000313" key="3">
    <source>
        <dbReference type="Proteomes" id="UP001293593"/>
    </source>
</evidence>
<dbReference type="EMBL" id="JAWXYG010000010">
    <property type="protein sequence ID" value="KAK4261536.1"/>
    <property type="molecule type" value="Genomic_DNA"/>
</dbReference>
<feature type="signal peptide" evidence="1">
    <location>
        <begin position="1"/>
        <end position="15"/>
    </location>
</feature>
<dbReference type="Proteomes" id="UP001293593">
    <property type="component" value="Unassembled WGS sequence"/>
</dbReference>
<name>A0AAE1MIH0_9FABA</name>